<evidence type="ECO:0008006" key="7">
    <source>
        <dbReference type="Google" id="ProtNLM"/>
    </source>
</evidence>
<feature type="compositionally biased region" description="Basic residues" evidence="4">
    <location>
        <begin position="1"/>
        <end position="10"/>
    </location>
</feature>
<dbReference type="SUPFAM" id="SSF57424">
    <property type="entry name" value="LDL receptor-like module"/>
    <property type="match status" value="1"/>
</dbReference>
<feature type="coiled-coil region" evidence="3">
    <location>
        <begin position="95"/>
        <end position="122"/>
    </location>
</feature>
<evidence type="ECO:0000313" key="5">
    <source>
        <dbReference type="EMBL" id="KAK2184738.1"/>
    </source>
</evidence>
<protein>
    <recommendedName>
        <fullName evidence="7">Hemoglobin linker chain</fullName>
    </recommendedName>
</protein>
<dbReference type="Proteomes" id="UP001209878">
    <property type="component" value="Unassembled WGS sequence"/>
</dbReference>
<dbReference type="PROSITE" id="PS01209">
    <property type="entry name" value="LDLRA_1"/>
    <property type="match status" value="1"/>
</dbReference>
<dbReference type="EMBL" id="JAODUO010000254">
    <property type="protein sequence ID" value="KAK2184738.1"/>
    <property type="molecule type" value="Genomic_DNA"/>
</dbReference>
<dbReference type="InterPro" id="IPR023415">
    <property type="entry name" value="LDLR_class-A_CS"/>
</dbReference>
<proteinExistence type="predicted"/>
<keyword evidence="3" id="KW-0175">Coiled coil</keyword>
<gene>
    <name evidence="5" type="ORF">NP493_254g00000</name>
</gene>
<feature type="region of interest" description="Disordered" evidence="4">
    <location>
        <begin position="1"/>
        <end position="33"/>
    </location>
</feature>
<dbReference type="PROSITE" id="PS50068">
    <property type="entry name" value="LDLRA_2"/>
    <property type="match status" value="1"/>
</dbReference>
<dbReference type="SMART" id="SM00192">
    <property type="entry name" value="LDLa"/>
    <property type="match status" value="1"/>
</dbReference>
<dbReference type="Gene3D" id="2.40.128.620">
    <property type="match status" value="1"/>
</dbReference>
<sequence length="190" mass="20718">RSERRWRRTANSRSAAVGAQCAHPQSGDRRGSGRSSMQRLFVLLVVVTAVRGFSSHLNVDHVHDQDYPFGMGLKAPPEPAARETAIGSIELQVSADANDGRMDDLQAQLDELQAETDKISKEKLTVWPWLSFIYLRLGNGCDKGRFQCASGTDQVPRCVSGLAVCDGIADCKDGADEHPSICREPHATGQ</sequence>
<dbReference type="InterPro" id="IPR002172">
    <property type="entry name" value="LDrepeatLR_classA_rpt"/>
</dbReference>
<dbReference type="CDD" id="cd00112">
    <property type="entry name" value="LDLa"/>
    <property type="match status" value="1"/>
</dbReference>
<dbReference type="AlphaFoldDB" id="A0AAD9NYE5"/>
<feature type="non-terminal residue" evidence="5">
    <location>
        <position position="1"/>
    </location>
</feature>
<comment type="caution">
    <text evidence="2">Lacks conserved residue(s) required for the propagation of feature annotation.</text>
</comment>
<keyword evidence="1" id="KW-1015">Disulfide bond</keyword>
<evidence type="ECO:0000256" key="2">
    <source>
        <dbReference type="PROSITE-ProRule" id="PRU00124"/>
    </source>
</evidence>
<evidence type="ECO:0000256" key="3">
    <source>
        <dbReference type="SAM" id="Coils"/>
    </source>
</evidence>
<evidence type="ECO:0000256" key="1">
    <source>
        <dbReference type="ARBA" id="ARBA00023157"/>
    </source>
</evidence>
<accession>A0AAD9NYE5</accession>
<keyword evidence="6" id="KW-1185">Reference proteome</keyword>
<dbReference type="Pfam" id="PF00057">
    <property type="entry name" value="Ldl_recept_a"/>
    <property type="match status" value="1"/>
</dbReference>
<dbReference type="InterPro" id="IPR036055">
    <property type="entry name" value="LDL_receptor-like_sf"/>
</dbReference>
<comment type="caution">
    <text evidence="5">The sequence shown here is derived from an EMBL/GenBank/DDBJ whole genome shotgun (WGS) entry which is preliminary data.</text>
</comment>
<organism evidence="5 6">
    <name type="scientific">Ridgeia piscesae</name>
    <name type="common">Tubeworm</name>
    <dbReference type="NCBI Taxonomy" id="27915"/>
    <lineage>
        <taxon>Eukaryota</taxon>
        <taxon>Metazoa</taxon>
        <taxon>Spiralia</taxon>
        <taxon>Lophotrochozoa</taxon>
        <taxon>Annelida</taxon>
        <taxon>Polychaeta</taxon>
        <taxon>Sedentaria</taxon>
        <taxon>Canalipalpata</taxon>
        <taxon>Sabellida</taxon>
        <taxon>Siboglinidae</taxon>
        <taxon>Ridgeia</taxon>
    </lineage>
</organism>
<evidence type="ECO:0000256" key="4">
    <source>
        <dbReference type="SAM" id="MobiDB-lite"/>
    </source>
</evidence>
<reference evidence="5" key="1">
    <citation type="journal article" date="2023" name="Mol. Biol. Evol.">
        <title>Third-Generation Sequencing Reveals the Adaptive Role of the Epigenome in Three Deep-Sea Polychaetes.</title>
        <authorList>
            <person name="Perez M."/>
            <person name="Aroh O."/>
            <person name="Sun Y."/>
            <person name="Lan Y."/>
            <person name="Juniper S.K."/>
            <person name="Young C.R."/>
            <person name="Angers B."/>
            <person name="Qian P.Y."/>
        </authorList>
    </citation>
    <scope>NUCLEOTIDE SEQUENCE</scope>
    <source>
        <strain evidence="5">R07B-5</strain>
    </source>
</reference>
<name>A0AAD9NYE5_RIDPI</name>
<evidence type="ECO:0000313" key="6">
    <source>
        <dbReference type="Proteomes" id="UP001209878"/>
    </source>
</evidence>